<dbReference type="GeneID" id="5890498"/>
<evidence type="ECO:0008006" key="14">
    <source>
        <dbReference type="Google" id="ProtNLM"/>
    </source>
</evidence>
<feature type="repeat" description="Solcar" evidence="10">
    <location>
        <begin position="186"/>
        <end position="276"/>
    </location>
</feature>
<evidence type="ECO:0000256" key="5">
    <source>
        <dbReference type="ARBA" id="ARBA00022737"/>
    </source>
</evidence>
<dbReference type="PROSITE" id="PS50920">
    <property type="entry name" value="SOLCAR"/>
    <property type="match status" value="3"/>
</dbReference>
<dbReference type="EMBL" id="CH991549">
    <property type="protein sequence ID" value="EDQ89962.1"/>
    <property type="molecule type" value="Genomic_DNA"/>
</dbReference>
<dbReference type="GO" id="GO:0005743">
    <property type="term" value="C:mitochondrial inner membrane"/>
    <property type="evidence" value="ECO:0007669"/>
    <property type="project" value="UniProtKB-SubCell"/>
</dbReference>
<keyword evidence="6" id="KW-0999">Mitochondrion inner membrane</keyword>
<dbReference type="PANTHER" id="PTHR45618">
    <property type="entry name" value="MITOCHONDRIAL DICARBOXYLATE CARRIER-RELATED"/>
    <property type="match status" value="1"/>
</dbReference>
<dbReference type="GO" id="GO:0022857">
    <property type="term" value="F:transmembrane transporter activity"/>
    <property type="evidence" value="ECO:0000318"/>
    <property type="project" value="GO_Central"/>
</dbReference>
<evidence type="ECO:0000256" key="1">
    <source>
        <dbReference type="ARBA" id="ARBA00004448"/>
    </source>
</evidence>
<evidence type="ECO:0000256" key="6">
    <source>
        <dbReference type="ARBA" id="ARBA00022792"/>
    </source>
</evidence>
<evidence type="ECO:0000313" key="13">
    <source>
        <dbReference type="Proteomes" id="UP000001357"/>
    </source>
</evidence>
<accession>A9UY56</accession>
<evidence type="ECO:0000313" key="12">
    <source>
        <dbReference type="EMBL" id="EDQ89962.1"/>
    </source>
</evidence>
<keyword evidence="3 11" id="KW-0813">Transport</keyword>
<dbReference type="Proteomes" id="UP000001357">
    <property type="component" value="Unassembled WGS sequence"/>
</dbReference>
<evidence type="ECO:0000256" key="4">
    <source>
        <dbReference type="ARBA" id="ARBA00022692"/>
    </source>
</evidence>
<comment type="subcellular location">
    <subcellularLocation>
        <location evidence="1">Mitochondrion inner membrane</location>
        <topology evidence="1">Multi-pass membrane protein</topology>
    </subcellularLocation>
</comment>
<comment type="similarity">
    <text evidence="2 11">Belongs to the mitochondrial carrier (TC 2.A.29) family.</text>
</comment>
<evidence type="ECO:0000256" key="11">
    <source>
        <dbReference type="RuleBase" id="RU000488"/>
    </source>
</evidence>
<reference evidence="12 13" key="1">
    <citation type="journal article" date="2008" name="Nature">
        <title>The genome of the choanoflagellate Monosiga brevicollis and the origin of metazoans.</title>
        <authorList>
            <consortium name="JGI Sequencing"/>
            <person name="King N."/>
            <person name="Westbrook M.J."/>
            <person name="Young S.L."/>
            <person name="Kuo A."/>
            <person name="Abedin M."/>
            <person name="Chapman J."/>
            <person name="Fairclough S."/>
            <person name="Hellsten U."/>
            <person name="Isogai Y."/>
            <person name="Letunic I."/>
            <person name="Marr M."/>
            <person name="Pincus D."/>
            <person name="Putnam N."/>
            <person name="Rokas A."/>
            <person name="Wright K.J."/>
            <person name="Zuzow R."/>
            <person name="Dirks W."/>
            <person name="Good M."/>
            <person name="Goodstein D."/>
            <person name="Lemons D."/>
            <person name="Li W."/>
            <person name="Lyons J.B."/>
            <person name="Morris A."/>
            <person name="Nichols S."/>
            <person name="Richter D.J."/>
            <person name="Salamov A."/>
            <person name="Bork P."/>
            <person name="Lim W.A."/>
            <person name="Manning G."/>
            <person name="Miller W.T."/>
            <person name="McGinnis W."/>
            <person name="Shapiro H."/>
            <person name="Tjian R."/>
            <person name="Grigoriev I.V."/>
            <person name="Rokhsar D."/>
        </authorList>
    </citation>
    <scope>NUCLEOTIDE SEQUENCE [LARGE SCALE GENOMIC DNA]</scope>
    <source>
        <strain evidence="13">MX1 / ATCC 50154</strain>
    </source>
</reference>
<dbReference type="eggNOG" id="KOG0753">
    <property type="taxonomic scope" value="Eukaryota"/>
</dbReference>
<dbReference type="InterPro" id="IPR050391">
    <property type="entry name" value="Mito_Metabolite_Transporter"/>
</dbReference>
<dbReference type="OMA" id="HARRYCS"/>
<evidence type="ECO:0000256" key="7">
    <source>
        <dbReference type="ARBA" id="ARBA00022989"/>
    </source>
</evidence>
<feature type="non-terminal residue" evidence="12">
    <location>
        <position position="1"/>
    </location>
</feature>
<dbReference type="FunFam" id="1.50.40.10:FF:000062">
    <property type="entry name" value="mitochondrial uncoupling protein 3"/>
    <property type="match status" value="1"/>
</dbReference>
<feature type="repeat" description="Solcar" evidence="10">
    <location>
        <begin position="1"/>
        <end position="75"/>
    </location>
</feature>
<evidence type="ECO:0000256" key="3">
    <source>
        <dbReference type="ARBA" id="ARBA00022448"/>
    </source>
</evidence>
<dbReference type="SUPFAM" id="SSF103506">
    <property type="entry name" value="Mitochondrial carrier"/>
    <property type="match status" value="1"/>
</dbReference>
<evidence type="ECO:0000256" key="10">
    <source>
        <dbReference type="PROSITE-ProRule" id="PRU00282"/>
    </source>
</evidence>
<keyword evidence="5" id="KW-0677">Repeat</keyword>
<keyword evidence="9 10" id="KW-0472">Membrane</keyword>
<protein>
    <recommendedName>
        <fullName evidence="14">Mitochondrial uncoupling protein 4</fullName>
    </recommendedName>
</protein>
<proteinExistence type="inferred from homology"/>
<gene>
    <name evidence="12" type="ORF">MONBRDRAFT_16773</name>
</gene>
<dbReference type="AlphaFoldDB" id="A9UY56"/>
<sequence length="282" mass="31242">DAVTFPLDFTKTRMQTALMLPDATALPRLGMIGTAYSTIQAEGPFALWQGLAPAVTRHVIYSGFRVSFYEQIRDRLFSKDAEGHHVPWQKATSGLAAGALAQLIASPADLIKVRMQTQGRDVALGRPKRYQSMRHAFATIVKQEGWTGLYKGCIPNMQRAALVGLGDIATYDMAKHFFVRDLQMPDNWFSHMCASGCSGLAAALLGTPADVVKTRMMNQPVVDGRGVLYKNSIDCLVKTVKAESVFALWRGVLPIWLRMAPWALTFWTVYEQIRNRAGLASF</sequence>
<keyword evidence="7" id="KW-1133">Transmembrane helix</keyword>
<organism evidence="12 13">
    <name type="scientific">Monosiga brevicollis</name>
    <name type="common">Choanoflagellate</name>
    <dbReference type="NCBI Taxonomy" id="81824"/>
    <lineage>
        <taxon>Eukaryota</taxon>
        <taxon>Choanoflagellata</taxon>
        <taxon>Craspedida</taxon>
        <taxon>Salpingoecidae</taxon>
        <taxon>Monosiga</taxon>
    </lineage>
</organism>
<dbReference type="KEGG" id="mbr:MONBRDRAFT_16773"/>
<name>A9UY56_MONBE</name>
<evidence type="ECO:0000256" key="2">
    <source>
        <dbReference type="ARBA" id="ARBA00006375"/>
    </source>
</evidence>
<dbReference type="FunCoup" id="A9UY56">
    <property type="interactions" value="383"/>
</dbReference>
<dbReference type="GO" id="GO:0009409">
    <property type="term" value="P:response to cold"/>
    <property type="evidence" value="ECO:0000318"/>
    <property type="project" value="GO_Central"/>
</dbReference>
<dbReference type="RefSeq" id="XP_001745384.1">
    <property type="nucleotide sequence ID" value="XM_001745332.1"/>
</dbReference>
<evidence type="ECO:0000256" key="8">
    <source>
        <dbReference type="ARBA" id="ARBA00023128"/>
    </source>
</evidence>
<dbReference type="Pfam" id="PF00153">
    <property type="entry name" value="Mito_carr"/>
    <property type="match status" value="3"/>
</dbReference>
<dbReference type="InterPro" id="IPR018108">
    <property type="entry name" value="MCP_transmembrane"/>
</dbReference>
<dbReference type="InParanoid" id="A9UY56"/>
<feature type="repeat" description="Solcar" evidence="10">
    <location>
        <begin position="85"/>
        <end position="177"/>
    </location>
</feature>
<evidence type="ECO:0000256" key="9">
    <source>
        <dbReference type="ARBA" id="ARBA00023136"/>
    </source>
</evidence>
<dbReference type="Gene3D" id="1.50.40.10">
    <property type="entry name" value="Mitochondrial carrier domain"/>
    <property type="match status" value="1"/>
</dbReference>
<keyword evidence="13" id="KW-1185">Reference proteome</keyword>
<keyword evidence="4 10" id="KW-0812">Transmembrane</keyword>
<dbReference type="InterPro" id="IPR023395">
    <property type="entry name" value="MCP_dom_sf"/>
</dbReference>
<keyword evidence="8" id="KW-0496">Mitochondrion</keyword>